<keyword evidence="4 7" id="KW-0175">Coiled coil</keyword>
<dbReference type="GO" id="GO:0007288">
    <property type="term" value="P:sperm axoneme assembly"/>
    <property type="evidence" value="ECO:0007669"/>
    <property type="project" value="Ensembl"/>
</dbReference>
<dbReference type="eggNOG" id="ENOG502QQK8">
    <property type="taxonomic scope" value="Eukaryota"/>
</dbReference>
<proteinExistence type="inferred from homology"/>
<name>G1S6R1_NOMLE</name>
<evidence type="ECO:0000256" key="6">
    <source>
        <dbReference type="ARBA" id="ARBA00023273"/>
    </source>
</evidence>
<dbReference type="OMA" id="ARYQKKC"/>
<comment type="subcellular location">
    <subcellularLocation>
        <location evidence="1">Cell projection</location>
        <location evidence="1">Cilium</location>
    </subcellularLocation>
</comment>
<sequence length="446" mass="51977">MAPKKSVSKAGKEFEVKKKKGGKKEPVVAVEPPLAKETKEFYHIQIRDLEDRLARYQRKWDELAVQEKLFRQEFEQLANNKKEIVAFLKRTLNQQVDEITDLNEQLQNLQLAKEMEKDAFEVQLARVRHEFQETKDQLTTENIILLRKEIVQRVNLVTNEFHKMTMNWMSETTRRAIKENNGITLQMARVSQQGMKLLRENEQLKGRQDNLCKQLELLENTQKVMARHKRGHEKIILMLTKKCQEQQQDTKEAEELRLLLSQLEQRSLQLQVDNQALKSQRDQLSLQLEQQQVDLQRLQQELANEQKVRTSLEVALVQATSFLQDILQMHPDEEDSDFDVTFQPWQKEILQQLLVMLGSTVVPRPQKAVCPHQEPQSHGPPKESRPSIQLPRTGSLLPQLSDITPYQPGDLGLIPRQAHIPPNPQDLRLLSYITRVGTFWAHSSPE</sequence>
<evidence type="ECO:0000256" key="8">
    <source>
        <dbReference type="SAM" id="MobiDB-lite"/>
    </source>
</evidence>
<evidence type="ECO:0000256" key="5">
    <source>
        <dbReference type="ARBA" id="ARBA00023069"/>
    </source>
</evidence>
<keyword evidence="5" id="KW-0969">Cilium</keyword>
<dbReference type="FunCoup" id="G1S6R1">
    <property type="interactions" value="79"/>
</dbReference>
<dbReference type="InParanoid" id="G1S6R1"/>
<evidence type="ECO:0000256" key="1">
    <source>
        <dbReference type="ARBA" id="ARBA00004138"/>
    </source>
</evidence>
<dbReference type="PANTHER" id="PTHR31954:SF1">
    <property type="entry name" value="CILIA- AND FLAGELLA-ASSOCIATED PROTEIN 157"/>
    <property type="match status" value="1"/>
</dbReference>
<evidence type="ECO:0000256" key="4">
    <source>
        <dbReference type="ARBA" id="ARBA00023054"/>
    </source>
</evidence>
<dbReference type="GeneTree" id="ENSGT00730000111240"/>
<evidence type="ECO:0000256" key="3">
    <source>
        <dbReference type="ARBA" id="ARBA00014087"/>
    </source>
</evidence>
<evidence type="ECO:0000313" key="10">
    <source>
        <dbReference type="Proteomes" id="UP000001073"/>
    </source>
</evidence>
<reference evidence="9" key="2">
    <citation type="submission" date="2025-08" db="UniProtKB">
        <authorList>
            <consortium name="Ensembl"/>
        </authorList>
    </citation>
    <scope>IDENTIFICATION</scope>
</reference>
<reference evidence="9" key="3">
    <citation type="submission" date="2025-09" db="UniProtKB">
        <authorList>
            <consortium name="Ensembl"/>
        </authorList>
    </citation>
    <scope>IDENTIFICATION</scope>
</reference>
<reference evidence="9 10" key="1">
    <citation type="submission" date="2012-10" db="EMBL/GenBank/DDBJ databases">
        <authorList>
            <consortium name="Gibbon Genome Sequencing Consortium"/>
        </authorList>
    </citation>
    <scope>NUCLEOTIDE SEQUENCE [LARGE SCALE GENOMIC DNA]</scope>
</reference>
<evidence type="ECO:0000256" key="7">
    <source>
        <dbReference type="SAM" id="Coils"/>
    </source>
</evidence>
<feature type="region of interest" description="Disordered" evidence="8">
    <location>
        <begin position="367"/>
        <end position="393"/>
    </location>
</feature>
<dbReference type="PANTHER" id="PTHR31954">
    <property type="entry name" value="CILIA- AND FLAGELLA-ASSOCIATED PROTEIN 157"/>
    <property type="match status" value="1"/>
</dbReference>
<evidence type="ECO:0000313" key="9">
    <source>
        <dbReference type="Ensembl" id="ENSNLEP00000021200.2"/>
    </source>
</evidence>
<evidence type="ECO:0000256" key="2">
    <source>
        <dbReference type="ARBA" id="ARBA00010841"/>
    </source>
</evidence>
<accession>G1S6R1</accession>
<dbReference type="InterPro" id="IPR038844">
    <property type="entry name" value="CFAP157"/>
</dbReference>
<dbReference type="Ensembl" id="ENSNLET00000022275.2">
    <property type="protein sequence ID" value="ENSNLEP00000021200.2"/>
    <property type="gene ID" value="ENSNLEG00000017467.2"/>
</dbReference>
<dbReference type="STRING" id="61853.ENSNLEP00000021200"/>
<dbReference type="Proteomes" id="UP000001073">
    <property type="component" value="Chromosome 8"/>
</dbReference>
<dbReference type="HOGENOM" id="CLU_025198_1_0_1"/>
<dbReference type="EMBL" id="ADFV01020720">
    <property type="status" value="NOT_ANNOTATED_CDS"/>
    <property type="molecule type" value="Genomic_DNA"/>
</dbReference>
<protein>
    <recommendedName>
        <fullName evidence="3">Cilia- and flagella-associated protein 157</fullName>
    </recommendedName>
</protein>
<feature type="region of interest" description="Disordered" evidence="8">
    <location>
        <begin position="1"/>
        <end position="29"/>
    </location>
</feature>
<feature type="coiled-coil region" evidence="7">
    <location>
        <begin position="201"/>
        <end position="315"/>
    </location>
</feature>
<keyword evidence="10" id="KW-1185">Reference proteome</keyword>
<comment type="similarity">
    <text evidence="2">Belongs to the CFAP157 family.</text>
</comment>
<keyword evidence="6" id="KW-0966">Cell projection</keyword>
<organism evidence="9 10">
    <name type="scientific">Nomascus leucogenys</name>
    <name type="common">Northern white-cheeked gibbon</name>
    <name type="synonym">Hylobates leucogenys</name>
    <dbReference type="NCBI Taxonomy" id="61853"/>
    <lineage>
        <taxon>Eukaryota</taxon>
        <taxon>Metazoa</taxon>
        <taxon>Chordata</taxon>
        <taxon>Craniata</taxon>
        <taxon>Vertebrata</taxon>
        <taxon>Euteleostomi</taxon>
        <taxon>Mammalia</taxon>
        <taxon>Eutheria</taxon>
        <taxon>Euarchontoglires</taxon>
        <taxon>Primates</taxon>
        <taxon>Haplorrhini</taxon>
        <taxon>Catarrhini</taxon>
        <taxon>Hylobatidae</taxon>
        <taxon>Nomascus</taxon>
    </lineage>
</organism>
<dbReference type="GO" id="GO:0008017">
    <property type="term" value="F:microtubule binding"/>
    <property type="evidence" value="ECO:0007669"/>
    <property type="project" value="Ensembl"/>
</dbReference>
<dbReference type="EMBL" id="ADFV01020721">
    <property type="status" value="NOT_ANNOTATED_CDS"/>
    <property type="molecule type" value="Genomic_DNA"/>
</dbReference>
<gene>
    <name evidence="9" type="primary">CFAP157</name>
</gene>
<feature type="coiled-coil region" evidence="7">
    <location>
        <begin position="39"/>
        <end position="137"/>
    </location>
</feature>
<dbReference type="GO" id="GO:0036064">
    <property type="term" value="C:ciliary basal body"/>
    <property type="evidence" value="ECO:0007669"/>
    <property type="project" value="Ensembl"/>
</dbReference>
<dbReference type="AlphaFoldDB" id="G1S6R1"/>